<dbReference type="GeneID" id="63760305"/>
<dbReference type="RefSeq" id="XP_040707781.1">
    <property type="nucleotide sequence ID" value="XM_040844232.1"/>
</dbReference>
<dbReference type="InterPro" id="IPR000873">
    <property type="entry name" value="AMP-dep_synth/lig_dom"/>
</dbReference>
<dbReference type="InterPro" id="IPR020845">
    <property type="entry name" value="AMP-binding_CS"/>
</dbReference>
<dbReference type="EMBL" id="KV878582">
    <property type="protein sequence ID" value="OJJ63975.1"/>
    <property type="molecule type" value="Genomic_DNA"/>
</dbReference>
<evidence type="ECO:0000313" key="4">
    <source>
        <dbReference type="Proteomes" id="UP000184356"/>
    </source>
</evidence>
<protein>
    <recommendedName>
        <fullName evidence="5">AMP-dependent synthetase/ligase domain-containing protein</fullName>
    </recommendedName>
</protein>
<organism evidence="3 4">
    <name type="scientific">Aspergillus sydowii CBS 593.65</name>
    <dbReference type="NCBI Taxonomy" id="1036612"/>
    <lineage>
        <taxon>Eukaryota</taxon>
        <taxon>Fungi</taxon>
        <taxon>Dikarya</taxon>
        <taxon>Ascomycota</taxon>
        <taxon>Pezizomycotina</taxon>
        <taxon>Eurotiomycetes</taxon>
        <taxon>Eurotiomycetidae</taxon>
        <taxon>Eurotiales</taxon>
        <taxon>Aspergillaceae</taxon>
        <taxon>Aspergillus</taxon>
        <taxon>Aspergillus subgen. Nidulantes</taxon>
    </lineage>
</organism>
<dbReference type="VEuPathDB" id="FungiDB:ASPSYDRAFT_26010"/>
<dbReference type="InterPro" id="IPR045851">
    <property type="entry name" value="AMP-bd_C_sf"/>
</dbReference>
<accession>A0A1L9TX48</accession>
<evidence type="ECO:0000259" key="2">
    <source>
        <dbReference type="Pfam" id="PF13193"/>
    </source>
</evidence>
<dbReference type="Gene3D" id="3.30.300.30">
    <property type="match status" value="1"/>
</dbReference>
<keyword evidence="4" id="KW-1185">Reference proteome</keyword>
<dbReference type="PROSITE" id="PS00455">
    <property type="entry name" value="AMP_BINDING"/>
    <property type="match status" value="1"/>
</dbReference>
<gene>
    <name evidence="3" type="ORF">ASPSYDRAFT_26010</name>
</gene>
<feature type="domain" description="AMP-dependent synthetase/ligase" evidence="1">
    <location>
        <begin position="46"/>
        <end position="428"/>
    </location>
</feature>
<dbReference type="InterPro" id="IPR025110">
    <property type="entry name" value="AMP-bd_C"/>
</dbReference>
<name>A0A1L9TX48_9EURO</name>
<evidence type="ECO:0000313" key="3">
    <source>
        <dbReference type="EMBL" id="OJJ63975.1"/>
    </source>
</evidence>
<sequence>MPMLKSSSQIDIPVTDVASFVFSSGTPASRESPQYFDAATPSKCFSLAQAEGYVKQIARGLEALGLRPNDKVLLYSNNGLFFPVLLWGVLAGRFVFTAASPTASVNELEYQLRDSGAKLLLAGPSQVSVALDAAARVGLPRDKVYLFCDPDDATNYSSQSKSQSLSLPVWTQFWRPAAEVQSWSWRKMHTLDEAKDTTAIINYSSGTTGLPKGTEISHYNAVANSTQLLAVRATVSNDKKGRERKERLDVSGERWLAPLPMYHAYGQTYYCMNAARAGAKVFIMKSFDVQKYLLYMDIYRINFMASVPAIMATLAKQSNAAAYNLRAVELVTSGSAPLSPELGRIIAGMYLRPGVGVKQGWGMTETTCTITTFAPDDEDDGRSIGYLAPNCAARIEPVEGRDFSGAAPEGVVVGEIWISGPNVMKCYYKKPDATKETIVEEGGMRWLKTGDIGYFDERGRIYIVDRLKELIKVKGLQVAPAELEQYLLTHPDVADAAVVGAKVNGGEYPRAFVVRKEGKVTESELFDMIKAQFAPHKWLTGGVYFIDQIPRTGSGKIMRRNLPEVRAKL</sequence>
<dbReference type="AlphaFoldDB" id="A0A1L9TX48"/>
<dbReference type="SUPFAM" id="SSF56801">
    <property type="entry name" value="Acetyl-CoA synthetase-like"/>
    <property type="match status" value="1"/>
</dbReference>
<dbReference type="PANTHER" id="PTHR24096:SF424">
    <property type="entry name" value="ACETYL-COA SYNTHETASE-LIKE PROTEIN-RELATED"/>
    <property type="match status" value="1"/>
</dbReference>
<dbReference type="OrthoDB" id="6509636at2759"/>
<dbReference type="Proteomes" id="UP000184356">
    <property type="component" value="Unassembled WGS sequence"/>
</dbReference>
<dbReference type="InterPro" id="IPR042099">
    <property type="entry name" value="ANL_N_sf"/>
</dbReference>
<dbReference type="GO" id="GO:0016405">
    <property type="term" value="F:CoA-ligase activity"/>
    <property type="evidence" value="ECO:0007669"/>
    <property type="project" value="TreeGrafter"/>
</dbReference>
<dbReference type="Pfam" id="PF13193">
    <property type="entry name" value="AMP-binding_C"/>
    <property type="match status" value="1"/>
</dbReference>
<evidence type="ECO:0000259" key="1">
    <source>
        <dbReference type="Pfam" id="PF00501"/>
    </source>
</evidence>
<reference evidence="4" key="1">
    <citation type="journal article" date="2017" name="Genome Biol.">
        <title>Comparative genomics reveals high biological diversity and specific adaptations in the industrially and medically important fungal genus Aspergillus.</title>
        <authorList>
            <person name="de Vries R.P."/>
            <person name="Riley R."/>
            <person name="Wiebenga A."/>
            <person name="Aguilar-Osorio G."/>
            <person name="Amillis S."/>
            <person name="Uchima C.A."/>
            <person name="Anderluh G."/>
            <person name="Asadollahi M."/>
            <person name="Askin M."/>
            <person name="Barry K."/>
            <person name="Battaglia E."/>
            <person name="Bayram O."/>
            <person name="Benocci T."/>
            <person name="Braus-Stromeyer S.A."/>
            <person name="Caldana C."/>
            <person name="Canovas D."/>
            <person name="Cerqueira G.C."/>
            <person name="Chen F."/>
            <person name="Chen W."/>
            <person name="Choi C."/>
            <person name="Clum A."/>
            <person name="Dos Santos R.A."/>
            <person name="Damasio A.R."/>
            <person name="Diallinas G."/>
            <person name="Emri T."/>
            <person name="Fekete E."/>
            <person name="Flipphi M."/>
            <person name="Freyberg S."/>
            <person name="Gallo A."/>
            <person name="Gournas C."/>
            <person name="Habgood R."/>
            <person name="Hainaut M."/>
            <person name="Harispe M.L."/>
            <person name="Henrissat B."/>
            <person name="Hilden K.S."/>
            <person name="Hope R."/>
            <person name="Hossain A."/>
            <person name="Karabika E."/>
            <person name="Karaffa L."/>
            <person name="Karanyi Z."/>
            <person name="Krasevec N."/>
            <person name="Kuo A."/>
            <person name="Kusch H."/>
            <person name="LaButti K."/>
            <person name="Lagendijk E.L."/>
            <person name="Lapidus A."/>
            <person name="Levasseur A."/>
            <person name="Lindquist E."/>
            <person name="Lipzen A."/>
            <person name="Logrieco A.F."/>
            <person name="MacCabe A."/>
            <person name="Maekelae M.R."/>
            <person name="Malavazi I."/>
            <person name="Melin P."/>
            <person name="Meyer V."/>
            <person name="Mielnichuk N."/>
            <person name="Miskei M."/>
            <person name="Molnar A.P."/>
            <person name="Mule G."/>
            <person name="Ngan C.Y."/>
            <person name="Orejas M."/>
            <person name="Orosz E."/>
            <person name="Ouedraogo J.P."/>
            <person name="Overkamp K.M."/>
            <person name="Park H.-S."/>
            <person name="Perrone G."/>
            <person name="Piumi F."/>
            <person name="Punt P.J."/>
            <person name="Ram A.F."/>
            <person name="Ramon A."/>
            <person name="Rauscher S."/>
            <person name="Record E."/>
            <person name="Riano-Pachon D.M."/>
            <person name="Robert V."/>
            <person name="Roehrig J."/>
            <person name="Ruller R."/>
            <person name="Salamov A."/>
            <person name="Salih N.S."/>
            <person name="Samson R.A."/>
            <person name="Sandor E."/>
            <person name="Sanguinetti M."/>
            <person name="Schuetze T."/>
            <person name="Sepcic K."/>
            <person name="Shelest E."/>
            <person name="Sherlock G."/>
            <person name="Sophianopoulou V."/>
            <person name="Squina F.M."/>
            <person name="Sun H."/>
            <person name="Susca A."/>
            <person name="Todd R.B."/>
            <person name="Tsang A."/>
            <person name="Unkles S.E."/>
            <person name="van de Wiele N."/>
            <person name="van Rossen-Uffink D."/>
            <person name="Oliveira J.V."/>
            <person name="Vesth T.C."/>
            <person name="Visser J."/>
            <person name="Yu J.-H."/>
            <person name="Zhou M."/>
            <person name="Andersen M.R."/>
            <person name="Archer D.B."/>
            <person name="Baker S.E."/>
            <person name="Benoit I."/>
            <person name="Brakhage A.A."/>
            <person name="Braus G.H."/>
            <person name="Fischer R."/>
            <person name="Frisvad J.C."/>
            <person name="Goldman G.H."/>
            <person name="Houbraken J."/>
            <person name="Oakley B."/>
            <person name="Pocsi I."/>
            <person name="Scazzocchio C."/>
            <person name="Seiboth B."/>
            <person name="vanKuyk P.A."/>
            <person name="Wortman J."/>
            <person name="Dyer P.S."/>
            <person name="Grigoriev I.V."/>
        </authorList>
    </citation>
    <scope>NUCLEOTIDE SEQUENCE [LARGE SCALE GENOMIC DNA]</scope>
    <source>
        <strain evidence="4">CBS 593.65</strain>
    </source>
</reference>
<dbReference type="PANTHER" id="PTHR24096">
    <property type="entry name" value="LONG-CHAIN-FATTY-ACID--COA LIGASE"/>
    <property type="match status" value="1"/>
</dbReference>
<feature type="domain" description="AMP-binding enzyme C-terminal" evidence="2">
    <location>
        <begin position="482"/>
        <end position="556"/>
    </location>
</feature>
<dbReference type="STRING" id="1036612.A0A1L9TX48"/>
<evidence type="ECO:0008006" key="5">
    <source>
        <dbReference type="Google" id="ProtNLM"/>
    </source>
</evidence>
<dbReference type="Pfam" id="PF00501">
    <property type="entry name" value="AMP-binding"/>
    <property type="match status" value="1"/>
</dbReference>
<proteinExistence type="predicted"/>
<dbReference type="Gene3D" id="3.40.50.12780">
    <property type="entry name" value="N-terminal domain of ligase-like"/>
    <property type="match status" value="1"/>
</dbReference>